<dbReference type="InterPro" id="IPR043148">
    <property type="entry name" value="TagF_C"/>
</dbReference>
<proteinExistence type="predicted"/>
<organism evidence="1">
    <name type="scientific">Brevibacterium koreense</name>
    <dbReference type="NCBI Taxonomy" id="3140787"/>
    <lineage>
        <taxon>Bacteria</taxon>
        <taxon>Bacillati</taxon>
        <taxon>Actinomycetota</taxon>
        <taxon>Actinomycetes</taxon>
        <taxon>Micrococcales</taxon>
        <taxon>Brevibacteriaceae</taxon>
        <taxon>Brevibacterium</taxon>
    </lineage>
</organism>
<sequence>MSNLPGDLSQQAVKGAQFVQSAAKLGAQKFRDRIHESRLSADYYPQATDAFVAAAYFGVGMDSVYQLEQWVWPFEQLDAELKRQGYGEHPFGIIVRSPIVAEHMRTVTNLPVRFSRLTLGLDAFMTSTHMRAVFYVNQATPNFQALRYPDPAHVHLSHGESEKISMISNQLKAYDYVFTAGEAARDRIARTLYGMSDEHMLDVGRPQLDRPRSIPDVWGDFVSAESNGAVVFYAPTWEGDSHSMAYGAIADNGESIVTGLLDAGYRVIFRPHPRIGVMRSDFAKAVEDVKDIIDSDPRAFMDETADVSWQFDVADVAVAEMSSVAYDWLSSKKPLVMIEPPSSGAEVLPGGLFDRCPVLRADDNLNIDELVAQAESDEVAYTGLSQHYLGDTSPGAQIERFIDAGKFVIERRNEERQQKTDV</sequence>
<dbReference type="Gene3D" id="3.40.50.12580">
    <property type="match status" value="1"/>
</dbReference>
<dbReference type="SUPFAM" id="SSF53756">
    <property type="entry name" value="UDP-Glycosyltransferase/glycogen phosphorylase"/>
    <property type="match status" value="1"/>
</dbReference>
<reference evidence="1" key="1">
    <citation type="submission" date="2024-06" db="EMBL/GenBank/DDBJ databases">
        <title>Brevibacterium koreense sp. nov., isolated from jogae-jeotgal, a Korean fermented seafood.</title>
        <authorList>
            <person name="Whon T.W."/>
            <person name="Nam S."/>
            <person name="Kim Y."/>
        </authorList>
    </citation>
    <scope>NUCLEOTIDE SEQUENCE</scope>
    <source>
        <strain evidence="1">CBA3109</strain>
    </source>
</reference>
<evidence type="ECO:0000313" key="1">
    <source>
        <dbReference type="EMBL" id="XBV88467.1"/>
    </source>
</evidence>
<dbReference type="Pfam" id="PF04464">
    <property type="entry name" value="Glyphos_transf"/>
    <property type="match status" value="1"/>
</dbReference>
<dbReference type="InterPro" id="IPR007554">
    <property type="entry name" value="Glycerophosphate_synth"/>
</dbReference>
<accession>A0AAU7UIJ8</accession>
<gene>
    <name evidence="1" type="ORF">AAFP32_12980</name>
</gene>
<dbReference type="RefSeq" id="WP_350269482.1">
    <property type="nucleotide sequence ID" value="NZ_CP158281.1"/>
</dbReference>
<dbReference type="EMBL" id="CP158281">
    <property type="protein sequence ID" value="XBV88467.1"/>
    <property type="molecule type" value="Genomic_DNA"/>
</dbReference>
<dbReference type="GO" id="GO:0047355">
    <property type="term" value="F:CDP-glycerol glycerophosphotransferase activity"/>
    <property type="evidence" value="ECO:0007669"/>
    <property type="project" value="InterPro"/>
</dbReference>
<name>A0AAU7UIJ8_9MICO</name>
<dbReference type="KEGG" id="bkr:AAFP32_12980"/>
<dbReference type="GO" id="GO:0016020">
    <property type="term" value="C:membrane"/>
    <property type="evidence" value="ECO:0007669"/>
    <property type="project" value="InterPro"/>
</dbReference>
<dbReference type="AlphaFoldDB" id="A0AAU7UIJ8"/>
<protein>
    <submittedName>
        <fullName evidence="1">CDP-glycerol glycerophosphotransferase family protein</fullName>
    </submittedName>
</protein>